<accession>A0AAN9U8P9</accession>
<evidence type="ECO:0000313" key="2">
    <source>
        <dbReference type="Proteomes" id="UP001320245"/>
    </source>
</evidence>
<evidence type="ECO:0008006" key="3">
    <source>
        <dbReference type="Google" id="ProtNLM"/>
    </source>
</evidence>
<keyword evidence="2" id="KW-1185">Reference proteome</keyword>
<dbReference type="Pfam" id="PF13374">
    <property type="entry name" value="TPR_10"/>
    <property type="match status" value="1"/>
</dbReference>
<comment type="caution">
    <text evidence="1">The sequence shown here is derived from an EMBL/GenBank/DDBJ whole genome shotgun (WGS) entry which is preliminary data.</text>
</comment>
<dbReference type="EMBL" id="JAJSPL020000040">
    <property type="protein sequence ID" value="KAK7735235.1"/>
    <property type="molecule type" value="Genomic_DNA"/>
</dbReference>
<evidence type="ECO:0000313" key="1">
    <source>
        <dbReference type="EMBL" id="KAK7735235.1"/>
    </source>
</evidence>
<name>A0AAN9U8P9_9PEZI</name>
<dbReference type="InterPro" id="IPR011990">
    <property type="entry name" value="TPR-like_helical_dom_sf"/>
</dbReference>
<organism evidence="1 2">
    <name type="scientific">Cytospora paraplurivora</name>
    <dbReference type="NCBI Taxonomy" id="2898453"/>
    <lineage>
        <taxon>Eukaryota</taxon>
        <taxon>Fungi</taxon>
        <taxon>Dikarya</taxon>
        <taxon>Ascomycota</taxon>
        <taxon>Pezizomycotina</taxon>
        <taxon>Sordariomycetes</taxon>
        <taxon>Sordariomycetidae</taxon>
        <taxon>Diaporthales</taxon>
        <taxon>Cytosporaceae</taxon>
        <taxon>Cytospora</taxon>
    </lineage>
</organism>
<gene>
    <name evidence="1" type="ORF">SLS53_007625</name>
</gene>
<dbReference type="Gene3D" id="1.25.40.10">
    <property type="entry name" value="Tetratricopeptide repeat domain"/>
    <property type="match status" value="2"/>
</dbReference>
<sequence length="637" mass="70965">MILGAAGLELPRPAEVVDLEDAIVEAQKTLQDTDAGYSNRPHYLTNLLLALQLRYKRTYETQDPGNGAAKVSPNYLRHESLLNDQDLAFQSSRRQGLPEYPALFFKQLIQNAQRDVDAISLDSDEAENLLLLQYSLHNLVVAYRRRYERMRQVDEDIEYAAEAAQQAVDFLSPHEQLRAGCLHDLASTLLIQYERTQAGEDLRRAVEAAQQAVDATPNKDAFRAACLNTLGLALMKRYTRNASIEDLDDAVRLLREAISLSLLGSLIAGDSMTLWNGPSPLGSIVGASEQREPEGTDVAPGVNNLMRVHAQRNNMVYLNQTGGGAILRHIVTIRKRTVEQQRYSDQVKQNLGAARQALESPPKSLPDCVEWPCELGRTLLRLYEITSRAEDIDTAVEVLQKVVELAPTDFPGWADRLVQLGWAYLFRNKTDDVVNAIRAFQKAVDSASSIENNLLGLGTALATVDPKKAIEVGEKAIYLTPPNYSGWASRLVYLSYIYNCQYSKSHETQALDNAIDAAQQAFLSAHPGSLLDAYTILFLGRLLMERSKRKEEIKDISDAIEAYQEAVNMTSQGHGGPIAIYELVSALRTKSDRTGKRGDVEDLEATLKQAADLHWKYSDEQPWNGRMSFLSSSFAKH</sequence>
<dbReference type="SUPFAM" id="SSF48452">
    <property type="entry name" value="TPR-like"/>
    <property type="match status" value="2"/>
</dbReference>
<protein>
    <recommendedName>
        <fullName evidence="3">TPR-like protein</fullName>
    </recommendedName>
</protein>
<proteinExistence type="predicted"/>
<dbReference type="AlphaFoldDB" id="A0AAN9U8P9"/>
<reference evidence="1 2" key="1">
    <citation type="journal article" date="2023" name="PLoS ONE">
        <title>Cytospora paraplurivora sp. nov. isolated from orchards with fruit tree decline syndrome in Ontario, Canada.</title>
        <authorList>
            <person name="Ilyukhin E."/>
            <person name="Nguyen H.D.T."/>
            <person name="Castle A.J."/>
            <person name="Ellouze W."/>
        </authorList>
    </citation>
    <scope>NUCLEOTIDE SEQUENCE [LARGE SCALE GENOMIC DNA]</scope>
    <source>
        <strain evidence="1 2">FDS-564</strain>
    </source>
</reference>
<dbReference type="Proteomes" id="UP001320245">
    <property type="component" value="Unassembled WGS sequence"/>
</dbReference>